<dbReference type="Proteomes" id="UP000238180">
    <property type="component" value="Unassembled WGS sequence"/>
</dbReference>
<name>A0A2N9P6W2_9FLAO</name>
<sequence>MPEPLLTGFDDFTLTTTPFPKFCVASVELMRVQVPVGAGIHRPSCVSRIPSLSLSKSTESYIPSLSTSLIITVAVAVVQFAGTAPI</sequence>
<dbReference type="AlphaFoldDB" id="A0A2N9P6W2"/>
<organism evidence="1 2">
    <name type="scientific">Flavobacterium columnare</name>
    <dbReference type="NCBI Taxonomy" id="996"/>
    <lineage>
        <taxon>Bacteria</taxon>
        <taxon>Pseudomonadati</taxon>
        <taxon>Bacteroidota</taxon>
        <taxon>Flavobacteriia</taxon>
        <taxon>Flavobacteriales</taxon>
        <taxon>Flavobacteriaceae</taxon>
        <taxon>Flavobacterium</taxon>
    </lineage>
</organism>
<proteinExistence type="predicted"/>
<protein>
    <submittedName>
        <fullName evidence="1">Uncharacterized protein</fullName>
    </submittedName>
</protein>
<gene>
    <name evidence="1" type="ORF">FLACOL_00075</name>
</gene>
<reference evidence="1 2" key="1">
    <citation type="submission" date="2018-02" db="EMBL/GenBank/DDBJ databases">
        <authorList>
            <person name="Cohen D.B."/>
            <person name="Kent A.D."/>
        </authorList>
    </citation>
    <scope>NUCLEOTIDE SEQUENCE [LARGE SCALE GENOMIC DNA]</scope>
    <source>
        <strain evidence="1">CIP109753</strain>
    </source>
</reference>
<evidence type="ECO:0000313" key="2">
    <source>
        <dbReference type="Proteomes" id="UP000238180"/>
    </source>
</evidence>
<dbReference type="EMBL" id="OLKH01000032">
    <property type="protein sequence ID" value="SPE76097.1"/>
    <property type="molecule type" value="Genomic_DNA"/>
</dbReference>
<accession>A0A2N9P6W2</accession>
<evidence type="ECO:0000313" key="1">
    <source>
        <dbReference type="EMBL" id="SPE76097.1"/>
    </source>
</evidence>